<evidence type="ECO:0000313" key="1">
    <source>
        <dbReference type="EMBL" id="AKH48333.1"/>
    </source>
</evidence>
<sequence>MYLVKVRSFVPTTAEPAGDSHTHKDVELVVPTATATVRPEASDAVARSLIRVQLAGFVAVTAS</sequence>
<protein>
    <submittedName>
        <fullName evidence="1">Uncharacterized protein</fullName>
    </submittedName>
</protein>
<organism evidence="1">
    <name type="scientific">uncultured marine virus</name>
    <dbReference type="NCBI Taxonomy" id="186617"/>
    <lineage>
        <taxon>Viruses</taxon>
        <taxon>environmental samples</taxon>
    </lineage>
</organism>
<reference evidence="1" key="1">
    <citation type="journal article" date="2015" name="Front. Microbiol.">
        <title>Combining genomic sequencing methods to explore viral diversity and reveal potential virus-host interactions.</title>
        <authorList>
            <person name="Chow C.E."/>
            <person name="Winget D.M."/>
            <person name="White R.A.III."/>
            <person name="Hallam S.J."/>
            <person name="Suttle C.A."/>
        </authorList>
    </citation>
    <scope>NUCLEOTIDE SEQUENCE</scope>
    <source>
        <strain evidence="1">Oxic1_8</strain>
    </source>
</reference>
<accession>A0A0F7L9Q4</accession>
<reference evidence="1" key="2">
    <citation type="submission" date="2015-03" db="EMBL/GenBank/DDBJ databases">
        <authorList>
            <person name="Chow C.-E.T."/>
            <person name="Winget D.M."/>
            <person name="White R.A.III."/>
            <person name="Hallam S.J."/>
            <person name="Suttle C.A."/>
        </authorList>
    </citation>
    <scope>NUCLEOTIDE SEQUENCE</scope>
    <source>
        <strain evidence="1">Oxic1_8</strain>
    </source>
</reference>
<proteinExistence type="predicted"/>
<dbReference type="EMBL" id="KR029603">
    <property type="protein sequence ID" value="AKH48333.1"/>
    <property type="molecule type" value="Genomic_DNA"/>
</dbReference>
<name>A0A0F7L9Q4_9VIRU</name>